<dbReference type="PANTHER" id="PTHR43393:SF2">
    <property type="entry name" value="CYTOKININ RIBOSIDE 5'-MONOPHOSPHATE PHOSPHORIBOHYDROLASE"/>
    <property type="match status" value="1"/>
</dbReference>
<dbReference type="AlphaFoldDB" id="A0AAJ5W359"/>
<dbReference type="GO" id="GO:0005829">
    <property type="term" value="C:cytosol"/>
    <property type="evidence" value="ECO:0007669"/>
    <property type="project" value="TreeGrafter"/>
</dbReference>
<dbReference type="EMBL" id="CP119321">
    <property type="protein sequence ID" value="WEK13963.1"/>
    <property type="molecule type" value="Genomic_DNA"/>
</dbReference>
<dbReference type="InterPro" id="IPR052341">
    <property type="entry name" value="LOG_family_nucleotidases"/>
</dbReference>
<evidence type="ECO:0000313" key="1">
    <source>
        <dbReference type="EMBL" id="WEK13963.1"/>
    </source>
</evidence>
<proteinExistence type="predicted"/>
<protein>
    <submittedName>
        <fullName evidence="1">TIGR00730 family Rossman fold protein</fullName>
    </submittedName>
</protein>
<organism evidence="1 2">
    <name type="scientific">Candidatus Microbacterium phytovorans</name>
    <dbReference type="NCBI Taxonomy" id="3121374"/>
    <lineage>
        <taxon>Bacteria</taxon>
        <taxon>Bacillati</taxon>
        <taxon>Actinomycetota</taxon>
        <taxon>Actinomycetes</taxon>
        <taxon>Micrococcales</taxon>
        <taxon>Microbacteriaceae</taxon>
        <taxon>Microbacterium</taxon>
    </lineage>
</organism>
<dbReference type="PANTHER" id="PTHR43393">
    <property type="entry name" value="CYTOKININ RIBOSIDE 5'-MONOPHOSPHATE PHOSPHORIBOHYDROLASE"/>
    <property type="match status" value="1"/>
</dbReference>
<dbReference type="SUPFAM" id="SSF102405">
    <property type="entry name" value="MCP/YpsA-like"/>
    <property type="match status" value="1"/>
</dbReference>
<name>A0AAJ5W359_9MICO</name>
<dbReference type="GO" id="GO:0016787">
    <property type="term" value="F:hydrolase activity"/>
    <property type="evidence" value="ECO:0007669"/>
    <property type="project" value="InterPro"/>
</dbReference>
<gene>
    <name evidence="1" type="ORF">P0Y48_01755</name>
</gene>
<dbReference type="InterPro" id="IPR031100">
    <property type="entry name" value="LOG_fam"/>
</dbReference>
<accession>A0AAJ5W359</accession>
<reference evidence="1" key="1">
    <citation type="submission" date="2023-03" db="EMBL/GenBank/DDBJ databases">
        <title>Andean soil-derived lignocellulolytic bacterial consortium as a source of novel taxa and putative plastic-active enzymes.</title>
        <authorList>
            <person name="Diaz-Garcia L."/>
            <person name="Chuvochina M."/>
            <person name="Feuerriegel G."/>
            <person name="Bunk B."/>
            <person name="Sproer C."/>
            <person name="Streit W.R."/>
            <person name="Rodriguez L.M."/>
            <person name="Overmann J."/>
            <person name="Jimenez D.J."/>
        </authorList>
    </citation>
    <scope>NUCLEOTIDE SEQUENCE</scope>
    <source>
        <strain evidence="1">MAG 4610</strain>
    </source>
</reference>
<dbReference type="InterPro" id="IPR005269">
    <property type="entry name" value="LOG"/>
</dbReference>
<dbReference type="Proteomes" id="UP001213972">
    <property type="component" value="Chromosome"/>
</dbReference>
<dbReference type="NCBIfam" id="TIGR00730">
    <property type="entry name" value="Rossman fold protein, TIGR00730 family"/>
    <property type="match status" value="1"/>
</dbReference>
<sequence>MTDSTIPPEVTDDIRSLLADAGITEDVELVSRILATGVGLGLDATSRLDLKITSAALSEMRLAFRLFAPYRDVPKVTVFGSARTRPDDPLYLRTVELARELASRGWMVVTGAGPGIMQAAAEGAGPDNSLGVSIRLPFEEKPNAIVAASARNVAMKYFFTRKLMLVKESSGFVCMPGGFGTLDEMFELLTLQQTGKAEPTPIVLLDATGGDFWQGLQRFADDHLIPSGVISPDDLDRVLITDSAGAAAEEITGFWRNYDSLRWMGDRLVLRLRARPSDAEIDDLNERFSHLLTHGRIERTGPRRREVEEDDRVDLPRLIMHFDQFRVGELFHLIRAVNAWESAPPASPPDQRRA</sequence>
<dbReference type="Gene3D" id="3.40.50.450">
    <property type="match status" value="1"/>
</dbReference>
<dbReference type="Pfam" id="PF03641">
    <property type="entry name" value="Lysine_decarbox"/>
    <property type="match status" value="1"/>
</dbReference>
<evidence type="ECO:0000313" key="2">
    <source>
        <dbReference type="Proteomes" id="UP001213972"/>
    </source>
</evidence>
<dbReference type="GO" id="GO:0009691">
    <property type="term" value="P:cytokinin biosynthetic process"/>
    <property type="evidence" value="ECO:0007669"/>
    <property type="project" value="InterPro"/>
</dbReference>